<feature type="coiled-coil region" evidence="1">
    <location>
        <begin position="363"/>
        <end position="433"/>
    </location>
</feature>
<dbReference type="Proteomes" id="UP001642483">
    <property type="component" value="Unassembled WGS sequence"/>
</dbReference>
<evidence type="ECO:0000256" key="1">
    <source>
        <dbReference type="SAM" id="Coils"/>
    </source>
</evidence>
<accession>A0ABP0FJ73</accession>
<evidence type="ECO:0000313" key="3">
    <source>
        <dbReference type="Proteomes" id="UP001642483"/>
    </source>
</evidence>
<sequence length="552" mass="62233">MLTSELEKPPLVNLSIIGSRPGPVVKDGVWIEVESSPASNGAVRGAQTEEKRLQACTTARSKQLKKFRREVCKRVKQNLQIQGKVFADAQSAKMQREQEILCRSASAAEKSTPKKNRCLYNINSILIDRSGNVDALCRSGKESSCDVDPLLDVHAQQSVEVNRNTRRRLAERSILPLHDEDKELPGGVWGAGASRDKSPARFHENSSLQGDMSDNDEFLVETVPAFNSPDDLALTSVQETINCGSLHSFDAPRSISNHKTSKELPQTLHFIHNKVHFEGLPRQICAAECKEVIQCPRETICEAGVESAVPMNKNVEVQHDAPKMTSKMSRRFATIPALIHPGVVEVDRRRADEQARWMSRRVFSDAERERSREQKRLKKHRAKLEKLRAEKEQARSEVEQMSRDQIEAVQLANEQLKVEALEEERKVRERKERDRKKSVKLQRFTTALRTQLKDRAAQHKLDLPPLCACSSSFWDTNPDACANNCLFYGNNEAYAKALDAVLKALEKNTAPFEKDALQRSAISLPLVADDYDVTDTFSNERFSTMSILHNDS</sequence>
<dbReference type="PANTHER" id="PTHR14817:SF2">
    <property type="entry name" value="COILED-COIL DOMAIN-CONTAINING PROTEIN 15"/>
    <property type="match status" value="1"/>
</dbReference>
<dbReference type="InterPro" id="IPR037693">
    <property type="entry name" value="CCDC15"/>
</dbReference>
<protein>
    <recommendedName>
        <fullName evidence="4">Coiled-coil domain-containing protein 15</fullName>
    </recommendedName>
</protein>
<dbReference type="PANTHER" id="PTHR14817">
    <property type="entry name" value="COILED-COIL DOMAIN-CONTAINING PROTEIN 15"/>
    <property type="match status" value="1"/>
</dbReference>
<keyword evidence="3" id="KW-1185">Reference proteome</keyword>
<reference evidence="2 3" key="1">
    <citation type="submission" date="2024-02" db="EMBL/GenBank/DDBJ databases">
        <authorList>
            <person name="Daric V."/>
            <person name="Darras S."/>
        </authorList>
    </citation>
    <scope>NUCLEOTIDE SEQUENCE [LARGE SCALE GENOMIC DNA]</scope>
</reference>
<name>A0ABP0FJ73_CLALP</name>
<keyword evidence="1" id="KW-0175">Coiled coil</keyword>
<evidence type="ECO:0008006" key="4">
    <source>
        <dbReference type="Google" id="ProtNLM"/>
    </source>
</evidence>
<comment type="caution">
    <text evidence="2">The sequence shown here is derived from an EMBL/GenBank/DDBJ whole genome shotgun (WGS) entry which is preliminary data.</text>
</comment>
<dbReference type="EMBL" id="CAWYQH010000057">
    <property type="protein sequence ID" value="CAK8679381.1"/>
    <property type="molecule type" value="Genomic_DNA"/>
</dbReference>
<organism evidence="2 3">
    <name type="scientific">Clavelina lepadiformis</name>
    <name type="common">Light-bulb sea squirt</name>
    <name type="synonym">Ascidia lepadiformis</name>
    <dbReference type="NCBI Taxonomy" id="159417"/>
    <lineage>
        <taxon>Eukaryota</taxon>
        <taxon>Metazoa</taxon>
        <taxon>Chordata</taxon>
        <taxon>Tunicata</taxon>
        <taxon>Ascidiacea</taxon>
        <taxon>Aplousobranchia</taxon>
        <taxon>Clavelinidae</taxon>
        <taxon>Clavelina</taxon>
    </lineage>
</organism>
<evidence type="ECO:0000313" key="2">
    <source>
        <dbReference type="EMBL" id="CAK8679381.1"/>
    </source>
</evidence>
<gene>
    <name evidence="2" type="ORF">CVLEPA_LOCUS9621</name>
</gene>
<proteinExistence type="predicted"/>